<dbReference type="InterPro" id="IPR015631">
    <property type="entry name" value="CD2/SLAM_rcpt"/>
</dbReference>
<name>A0A669CBR2_ORENI</name>
<dbReference type="InterPro" id="IPR036179">
    <property type="entry name" value="Ig-like_dom_sf"/>
</dbReference>
<reference evidence="7" key="3">
    <citation type="submission" date="2025-09" db="UniProtKB">
        <authorList>
            <consortium name="Ensembl"/>
        </authorList>
    </citation>
    <scope>IDENTIFICATION</scope>
</reference>
<dbReference type="InterPro" id="IPR013783">
    <property type="entry name" value="Ig-like_fold"/>
</dbReference>
<reference evidence="8" key="1">
    <citation type="submission" date="2012-01" db="EMBL/GenBank/DDBJ databases">
        <title>The Genome Sequence of Oreochromis niloticus (Nile Tilapia).</title>
        <authorList>
            <consortium name="Broad Institute Genome Assembly Team"/>
            <consortium name="Broad Institute Sequencing Platform"/>
            <person name="Di Palma F."/>
            <person name="Johnson J."/>
            <person name="Lander E.S."/>
            <person name="Lindblad-Toh K."/>
        </authorList>
    </citation>
    <scope>NUCLEOTIDE SEQUENCE [LARGE SCALE GENOMIC DNA]</scope>
</reference>
<keyword evidence="2 6" id="KW-0732">Signal</keyword>
<dbReference type="AlphaFoldDB" id="A0A669CBR2"/>
<sequence>METSAGFWLLAVLLLAATSFSQTVEKYFRVGDTLQLSPHSVSGAITSIVWKYDKMLLAEWVKGSIDLTYYSKFKGRTTLNTDTGVLEIRDMTAADNAVYSVEINNQVQSQVYKTVAIEAVPQPEVEVQPLTCSSASESCKLVCWGDISKAGPVEYFWKKDDGEWEEFGRNTMELINDEETKRVETFSCKIKNLFSEKESEAFSNVFFQRKPANSDDLHCGLWVITLGAVMRSLAILALFVVVVYFLCQKLQTGCKCRKSDDDDDAV</sequence>
<dbReference type="Gene3D" id="2.60.40.10">
    <property type="entry name" value="Immunoglobulins"/>
    <property type="match status" value="2"/>
</dbReference>
<feature type="signal peptide" evidence="6">
    <location>
        <begin position="1"/>
        <end position="21"/>
    </location>
</feature>
<evidence type="ECO:0000256" key="4">
    <source>
        <dbReference type="ARBA" id="ARBA00023180"/>
    </source>
</evidence>
<evidence type="ECO:0000313" key="7">
    <source>
        <dbReference type="Ensembl" id="ENSONIP00000045620.1"/>
    </source>
</evidence>
<reference evidence="7" key="2">
    <citation type="submission" date="2025-08" db="UniProtKB">
        <authorList>
            <consortium name="Ensembl"/>
        </authorList>
    </citation>
    <scope>IDENTIFICATION</scope>
</reference>
<keyword evidence="5" id="KW-0812">Transmembrane</keyword>
<dbReference type="GO" id="GO:0016020">
    <property type="term" value="C:membrane"/>
    <property type="evidence" value="ECO:0007669"/>
    <property type="project" value="UniProtKB-SubCell"/>
</dbReference>
<dbReference type="SUPFAM" id="SSF48726">
    <property type="entry name" value="Immunoglobulin"/>
    <property type="match status" value="1"/>
</dbReference>
<keyword evidence="4" id="KW-0325">Glycoprotein</keyword>
<evidence type="ECO:0000313" key="8">
    <source>
        <dbReference type="Proteomes" id="UP000005207"/>
    </source>
</evidence>
<evidence type="ECO:0008006" key="9">
    <source>
        <dbReference type="Google" id="ProtNLM"/>
    </source>
</evidence>
<dbReference type="Ensembl" id="ENSONIT00000074234.1">
    <property type="protein sequence ID" value="ENSONIP00000045620.1"/>
    <property type="gene ID" value="ENSONIG00000029618.1"/>
</dbReference>
<comment type="subcellular location">
    <subcellularLocation>
        <location evidence="1">Membrane</location>
    </subcellularLocation>
</comment>
<evidence type="ECO:0000256" key="3">
    <source>
        <dbReference type="ARBA" id="ARBA00023136"/>
    </source>
</evidence>
<keyword evidence="5" id="KW-1133">Transmembrane helix</keyword>
<dbReference type="Proteomes" id="UP000005207">
    <property type="component" value="Linkage group LG13"/>
</dbReference>
<feature type="chain" id="PRO_5025340812" description="Ig-like domain-containing protein" evidence="6">
    <location>
        <begin position="22"/>
        <end position="266"/>
    </location>
</feature>
<evidence type="ECO:0000256" key="2">
    <source>
        <dbReference type="ARBA" id="ARBA00022729"/>
    </source>
</evidence>
<dbReference type="PANTHER" id="PTHR12080:SF125">
    <property type="entry name" value="CD48 ANTIGEN-LIKE"/>
    <property type="match status" value="1"/>
</dbReference>
<dbReference type="PANTHER" id="PTHR12080">
    <property type="entry name" value="SIGNALING LYMPHOCYTIC ACTIVATION MOLECULE"/>
    <property type="match status" value="1"/>
</dbReference>
<dbReference type="InParanoid" id="A0A669CBR2"/>
<feature type="transmembrane region" description="Helical" evidence="5">
    <location>
        <begin position="221"/>
        <end position="247"/>
    </location>
</feature>
<keyword evidence="8" id="KW-1185">Reference proteome</keyword>
<evidence type="ECO:0000256" key="6">
    <source>
        <dbReference type="SAM" id="SignalP"/>
    </source>
</evidence>
<organism evidence="7 8">
    <name type="scientific">Oreochromis niloticus</name>
    <name type="common">Nile tilapia</name>
    <name type="synonym">Tilapia nilotica</name>
    <dbReference type="NCBI Taxonomy" id="8128"/>
    <lineage>
        <taxon>Eukaryota</taxon>
        <taxon>Metazoa</taxon>
        <taxon>Chordata</taxon>
        <taxon>Craniata</taxon>
        <taxon>Vertebrata</taxon>
        <taxon>Euteleostomi</taxon>
        <taxon>Actinopterygii</taxon>
        <taxon>Neopterygii</taxon>
        <taxon>Teleostei</taxon>
        <taxon>Neoteleostei</taxon>
        <taxon>Acanthomorphata</taxon>
        <taxon>Ovalentaria</taxon>
        <taxon>Cichlomorphae</taxon>
        <taxon>Cichliformes</taxon>
        <taxon>Cichlidae</taxon>
        <taxon>African cichlids</taxon>
        <taxon>Pseudocrenilabrinae</taxon>
        <taxon>Oreochromini</taxon>
        <taxon>Oreochromis</taxon>
    </lineage>
</organism>
<protein>
    <recommendedName>
        <fullName evidence="9">Ig-like domain-containing protein</fullName>
    </recommendedName>
</protein>
<proteinExistence type="predicted"/>
<evidence type="ECO:0000256" key="5">
    <source>
        <dbReference type="SAM" id="Phobius"/>
    </source>
</evidence>
<evidence type="ECO:0000256" key="1">
    <source>
        <dbReference type="ARBA" id="ARBA00004370"/>
    </source>
</evidence>
<accession>A0A669CBR2</accession>
<keyword evidence="3 5" id="KW-0472">Membrane</keyword>
<dbReference type="GeneTree" id="ENSGT00610000086518"/>